<keyword evidence="2" id="KW-1185">Reference proteome</keyword>
<protein>
    <submittedName>
        <fullName evidence="1">Uncharacterized protein</fullName>
    </submittedName>
</protein>
<proteinExistence type="predicted"/>
<organism evidence="1 2">
    <name type="scientific">Pseudolycoriella hygida</name>
    <dbReference type="NCBI Taxonomy" id="35572"/>
    <lineage>
        <taxon>Eukaryota</taxon>
        <taxon>Metazoa</taxon>
        <taxon>Ecdysozoa</taxon>
        <taxon>Arthropoda</taxon>
        <taxon>Hexapoda</taxon>
        <taxon>Insecta</taxon>
        <taxon>Pterygota</taxon>
        <taxon>Neoptera</taxon>
        <taxon>Endopterygota</taxon>
        <taxon>Diptera</taxon>
        <taxon>Nematocera</taxon>
        <taxon>Sciaroidea</taxon>
        <taxon>Sciaridae</taxon>
        <taxon>Pseudolycoriella</taxon>
    </lineage>
</organism>
<name>A0A9Q0N227_9DIPT</name>
<feature type="non-terminal residue" evidence="1">
    <location>
        <position position="296"/>
    </location>
</feature>
<dbReference type="AlphaFoldDB" id="A0A9Q0N227"/>
<accession>A0A9Q0N227</accession>
<dbReference type="EMBL" id="WJQU01000002">
    <property type="protein sequence ID" value="KAJ6642157.1"/>
    <property type="molecule type" value="Genomic_DNA"/>
</dbReference>
<evidence type="ECO:0000313" key="1">
    <source>
        <dbReference type="EMBL" id="KAJ6642157.1"/>
    </source>
</evidence>
<reference evidence="1" key="1">
    <citation type="submission" date="2022-07" db="EMBL/GenBank/DDBJ databases">
        <authorList>
            <person name="Trinca V."/>
            <person name="Uliana J.V.C."/>
            <person name="Torres T.T."/>
            <person name="Ward R.J."/>
            <person name="Monesi N."/>
        </authorList>
    </citation>
    <scope>NUCLEOTIDE SEQUENCE</scope>
    <source>
        <strain evidence="1">HSMRA1968</strain>
        <tissue evidence="1">Whole embryos</tissue>
    </source>
</reference>
<comment type="caution">
    <text evidence="1">The sequence shown here is derived from an EMBL/GenBank/DDBJ whole genome shotgun (WGS) entry which is preliminary data.</text>
</comment>
<gene>
    <name evidence="1" type="ORF">Bhyg_07104</name>
</gene>
<dbReference type="Proteomes" id="UP001151699">
    <property type="component" value="Chromosome B"/>
</dbReference>
<sequence>MNIVVGTNDKLEVDVNVIFKEEVESFKTLDSNCQNTDALQRIWAKGLNHVYKRDTESFETVAQFVLQHTESMLFGFNWSSVPHQDILQIEEHVTQWLPSLTNPRLRDKCQHILDHIHSPYSHPILNKLKRENLTKNWLQEAIEYMIMETGSTIVQRLKVYSSFPDYSMVIQYAKNCWNVIRSLSFDHPLSKAISVDEYFAVLAYHLISVYTTGDLNYIIQLVINMEVTETLKLIEKFPKISGEMEGTSDIVIDLLYRYHFNEFLRSSDNDQSVDEHLMILTKSYCQRYKHKSASEF</sequence>
<evidence type="ECO:0000313" key="2">
    <source>
        <dbReference type="Proteomes" id="UP001151699"/>
    </source>
</evidence>